<proteinExistence type="predicted"/>
<evidence type="ECO:0000313" key="1">
    <source>
        <dbReference type="EMBL" id="MBB5516536.1"/>
    </source>
</evidence>
<organism evidence="1 2">
    <name type="scientific">Rubricella aquisinus</name>
    <dbReference type="NCBI Taxonomy" id="2028108"/>
    <lineage>
        <taxon>Bacteria</taxon>
        <taxon>Pseudomonadati</taxon>
        <taxon>Pseudomonadota</taxon>
        <taxon>Alphaproteobacteria</taxon>
        <taxon>Rhodobacterales</taxon>
        <taxon>Paracoccaceae</taxon>
        <taxon>Rubricella</taxon>
    </lineage>
</organism>
<keyword evidence="2" id="KW-1185">Reference proteome</keyword>
<dbReference type="InterPro" id="IPR021508">
    <property type="entry name" value="Gp17-like"/>
</dbReference>
<accession>A0A840X405</accession>
<dbReference type="Gene3D" id="3.30.2000.30">
    <property type="match status" value="1"/>
</dbReference>
<evidence type="ECO:0000313" key="2">
    <source>
        <dbReference type="Proteomes" id="UP000553766"/>
    </source>
</evidence>
<gene>
    <name evidence="1" type="ORF">FHS89_002567</name>
</gene>
<dbReference type="Pfam" id="PF11367">
    <property type="entry name" value="Tail_completion_gp17"/>
    <property type="match status" value="1"/>
</dbReference>
<dbReference type="Proteomes" id="UP000553766">
    <property type="component" value="Unassembled WGS sequence"/>
</dbReference>
<dbReference type="InterPro" id="IPR053745">
    <property type="entry name" value="Viral_Tail_Comp_sf"/>
</dbReference>
<name>A0A840X405_9RHOB</name>
<reference evidence="1 2" key="1">
    <citation type="submission" date="2020-08" db="EMBL/GenBank/DDBJ databases">
        <title>Genomic Encyclopedia of Type Strains, Phase IV (KMG-IV): sequencing the most valuable type-strain genomes for metagenomic binning, comparative biology and taxonomic classification.</title>
        <authorList>
            <person name="Goeker M."/>
        </authorList>
    </citation>
    <scope>NUCLEOTIDE SEQUENCE [LARGE SCALE GENOMIC DNA]</scope>
    <source>
        <strain evidence="1 2">DSM 103377</strain>
    </source>
</reference>
<protein>
    <recommendedName>
        <fullName evidence="3">DUF3168 domain-containing protein</fullName>
    </recommendedName>
</protein>
<dbReference type="RefSeq" id="WP_184012235.1">
    <property type="nucleotide sequence ID" value="NZ_JACIJS010000007.1"/>
</dbReference>
<comment type="caution">
    <text evidence="1">The sequence shown here is derived from an EMBL/GenBank/DDBJ whole genome shotgun (WGS) entry which is preliminary data.</text>
</comment>
<dbReference type="AlphaFoldDB" id="A0A840X405"/>
<dbReference type="EMBL" id="JACIJS010000007">
    <property type="protein sequence ID" value="MBB5516536.1"/>
    <property type="molecule type" value="Genomic_DNA"/>
</dbReference>
<sequence length="135" mass="14459">MTGLAYSWPLQQAVFDRLSTESAVTTQAQVFDAVPSSVAVDVDYITLGTEDAKMRPEGEICSVRFDIVVHSPAPGFARAKAIAAAVTSALDAAPLVIAGARLLNLRFERARAARGRGMERRRITLTYHALIAADG</sequence>
<evidence type="ECO:0008006" key="3">
    <source>
        <dbReference type="Google" id="ProtNLM"/>
    </source>
</evidence>